<evidence type="ECO:0000313" key="5">
    <source>
        <dbReference type="Proteomes" id="UP000306980"/>
    </source>
</evidence>
<dbReference type="Pfam" id="PF13556">
    <property type="entry name" value="HTH_30"/>
    <property type="match status" value="1"/>
</dbReference>
<protein>
    <recommendedName>
        <fullName evidence="6">PucR family transcriptional regulator</fullName>
    </recommendedName>
</protein>
<dbReference type="PANTHER" id="PTHR33744:SF1">
    <property type="entry name" value="DNA-BINDING TRANSCRIPTIONAL ACTIVATOR ADER"/>
    <property type="match status" value="1"/>
</dbReference>
<dbReference type="EMBL" id="VCIA01000001">
    <property type="protein sequence ID" value="TMN22224.1"/>
    <property type="molecule type" value="Genomic_DNA"/>
</dbReference>
<evidence type="ECO:0000313" key="4">
    <source>
        <dbReference type="EMBL" id="TMN22224.1"/>
    </source>
</evidence>
<dbReference type="Pfam" id="PF17853">
    <property type="entry name" value="GGDEF_2"/>
    <property type="match status" value="1"/>
</dbReference>
<dbReference type="InterPro" id="IPR025736">
    <property type="entry name" value="PucR_C-HTH_dom"/>
</dbReference>
<dbReference type="Gene3D" id="1.10.10.2840">
    <property type="entry name" value="PucR C-terminal helix-turn-helix domain"/>
    <property type="match status" value="1"/>
</dbReference>
<accession>A0A5S3QJX0</accession>
<sequence length="523" mass="61697">MKISFNDVLISVPLYQLTFLTVFPQEEIFYEHITTKILDEWSSGSTLLVVKTKEEWNKLNDIRITNQVIQRPNLCAIVVCYESGHYFNREALETYQQCQIPIVQINNVHLIEDLFEATQPIFHYNNLSLELDGFYKRGFMDIASNLSLAFHTPFLFLDDHYELLWHVGSPRNVSDCIQWLHTNQQTVNMMVEENQKNQFQANDALPYELYTLAIAGQAQLILVTDSGLALWQKRIIDKLIGFTAVLFQTEEVIRDQNDRFKESFMYELFYRKFESKEALVSQGKAWNWNLEKPHHLLVIEIEAMTEETNKDITLLDEIVFHLETRKSELERPLIIISFQEHIIILIESDEYHNMQRNKKAAMAVAYWAEQEMKSIQDQYNAYIGIGKWYKDTIDLNKSYQEAKMAIRFGKVWFEQQRVFHMSDLGVVHLLSNIDQDTLFAFCKDYLAPLINSDKLYDTDYLLTLKNYFHFHGAINEVAESLYIHPNTLRKRLNKIEKITGFNRQNFEQLLTIMIAIKIYYSFT</sequence>
<proteinExistence type="inferred from homology"/>
<evidence type="ECO:0000259" key="2">
    <source>
        <dbReference type="Pfam" id="PF13556"/>
    </source>
</evidence>
<evidence type="ECO:0000256" key="1">
    <source>
        <dbReference type="ARBA" id="ARBA00006754"/>
    </source>
</evidence>
<dbReference type="PANTHER" id="PTHR33744">
    <property type="entry name" value="CARBOHYDRATE DIACID REGULATOR"/>
    <property type="match status" value="1"/>
</dbReference>
<evidence type="ECO:0000259" key="3">
    <source>
        <dbReference type="Pfam" id="PF17853"/>
    </source>
</evidence>
<dbReference type="InterPro" id="IPR042070">
    <property type="entry name" value="PucR_C-HTH_sf"/>
</dbReference>
<evidence type="ECO:0008006" key="6">
    <source>
        <dbReference type="Google" id="ProtNLM"/>
    </source>
</evidence>
<dbReference type="AlphaFoldDB" id="A0A5S3QJX0"/>
<reference evidence="4 5" key="1">
    <citation type="submission" date="2019-05" db="EMBL/GenBank/DDBJ databases">
        <title>Genomic analysis of Lentibacillus sp. NKC220-2.</title>
        <authorList>
            <person name="Oh Y.J."/>
        </authorList>
    </citation>
    <scope>NUCLEOTIDE SEQUENCE [LARGE SCALE GENOMIC DNA]</scope>
    <source>
        <strain evidence="4 5">NKC220-2</strain>
    </source>
</reference>
<comment type="similarity">
    <text evidence="1">Belongs to the CdaR family.</text>
</comment>
<dbReference type="OrthoDB" id="9792148at2"/>
<dbReference type="RefSeq" id="WP_138603133.1">
    <property type="nucleotide sequence ID" value="NZ_VCIA01000001.1"/>
</dbReference>
<dbReference type="Proteomes" id="UP000306980">
    <property type="component" value="Unassembled WGS sequence"/>
</dbReference>
<dbReference type="InterPro" id="IPR041522">
    <property type="entry name" value="CdaR_GGDEF"/>
</dbReference>
<feature type="domain" description="PucR C-terminal helix-turn-helix" evidence="2">
    <location>
        <begin position="461"/>
        <end position="518"/>
    </location>
</feature>
<feature type="domain" description="CdaR GGDEF-like" evidence="3">
    <location>
        <begin position="275"/>
        <end position="407"/>
    </location>
</feature>
<comment type="caution">
    <text evidence="4">The sequence shown here is derived from an EMBL/GenBank/DDBJ whole genome shotgun (WGS) entry which is preliminary data.</text>
</comment>
<organism evidence="4 5">
    <name type="scientific">Lentibacillus cibarius</name>
    <dbReference type="NCBI Taxonomy" id="2583219"/>
    <lineage>
        <taxon>Bacteria</taxon>
        <taxon>Bacillati</taxon>
        <taxon>Bacillota</taxon>
        <taxon>Bacilli</taxon>
        <taxon>Bacillales</taxon>
        <taxon>Bacillaceae</taxon>
        <taxon>Lentibacillus</taxon>
    </lineage>
</organism>
<dbReference type="InterPro" id="IPR051448">
    <property type="entry name" value="CdaR-like_regulators"/>
</dbReference>
<name>A0A5S3QJX0_9BACI</name>
<gene>
    <name evidence="4" type="ORF">FFL34_08845</name>
</gene>